<keyword evidence="1" id="KW-0812">Transmembrane</keyword>
<evidence type="ECO:0000256" key="1">
    <source>
        <dbReference type="SAM" id="Phobius"/>
    </source>
</evidence>
<evidence type="ECO:0000313" key="3">
    <source>
        <dbReference type="Proteomes" id="UP000446866"/>
    </source>
</evidence>
<name>A0A845QKL7_9FIRM</name>
<dbReference type="AlphaFoldDB" id="A0A845QKL7"/>
<reference evidence="2 3" key="1">
    <citation type="submission" date="2018-08" db="EMBL/GenBank/DDBJ databases">
        <title>Murine metabolic-syndrome-specific gut microbial biobank.</title>
        <authorList>
            <person name="Liu C."/>
        </authorList>
    </citation>
    <scope>NUCLEOTIDE SEQUENCE [LARGE SCALE GENOMIC DNA]</scope>
    <source>
        <strain evidence="2 3">28</strain>
    </source>
</reference>
<keyword evidence="1" id="KW-0472">Membrane</keyword>
<proteinExistence type="predicted"/>
<dbReference type="RefSeq" id="WP_160200938.1">
    <property type="nucleotide sequence ID" value="NZ_QXWK01000004.1"/>
</dbReference>
<evidence type="ECO:0000313" key="2">
    <source>
        <dbReference type="EMBL" id="NBH60638.1"/>
    </source>
</evidence>
<feature type="transmembrane region" description="Helical" evidence="1">
    <location>
        <begin position="46"/>
        <end position="65"/>
    </location>
</feature>
<dbReference type="Proteomes" id="UP000446866">
    <property type="component" value="Unassembled WGS sequence"/>
</dbReference>
<dbReference type="EMBL" id="QXWK01000004">
    <property type="protein sequence ID" value="NBH60638.1"/>
    <property type="molecule type" value="Genomic_DNA"/>
</dbReference>
<keyword evidence="1" id="KW-1133">Transmembrane helix</keyword>
<accession>A0A845QKL7</accession>
<protein>
    <submittedName>
        <fullName evidence="2">Uncharacterized protein</fullName>
    </submittedName>
</protein>
<organism evidence="2 3">
    <name type="scientific">Anaerotruncus colihominis</name>
    <dbReference type="NCBI Taxonomy" id="169435"/>
    <lineage>
        <taxon>Bacteria</taxon>
        <taxon>Bacillati</taxon>
        <taxon>Bacillota</taxon>
        <taxon>Clostridia</taxon>
        <taxon>Eubacteriales</taxon>
        <taxon>Oscillospiraceae</taxon>
        <taxon>Anaerotruncus</taxon>
    </lineage>
</organism>
<keyword evidence="3" id="KW-1185">Reference proteome</keyword>
<sequence>MKLEHSENKKFFHVEGERIKDEFAAKKIADGKNSFRENLRKGIKELEFDIWSALIIITIVAIFVMQGKIEGQIVKTRDAIDAFERKAMVQAENLNYFMNELIEEGDSDD</sequence>
<comment type="caution">
    <text evidence="2">The sequence shown here is derived from an EMBL/GenBank/DDBJ whole genome shotgun (WGS) entry which is preliminary data.</text>
</comment>
<gene>
    <name evidence="2" type="ORF">D0435_02985</name>
</gene>